<gene>
    <name evidence="2" type="ORF">BVF97_20020</name>
</gene>
<dbReference type="Proteomes" id="UP000190187">
    <property type="component" value="Unassembled WGS sequence"/>
</dbReference>
<organism evidence="2 3">
    <name type="scientific">Bacillus thuringiensis</name>
    <dbReference type="NCBI Taxonomy" id="1428"/>
    <lineage>
        <taxon>Bacteria</taxon>
        <taxon>Bacillati</taxon>
        <taxon>Bacillota</taxon>
        <taxon>Bacilli</taxon>
        <taxon>Bacillales</taxon>
        <taxon>Bacillaceae</taxon>
        <taxon>Bacillus</taxon>
        <taxon>Bacillus cereus group</taxon>
    </lineage>
</organism>
<name>A0ABD6R559_BACTU</name>
<dbReference type="Pfam" id="PF13020">
    <property type="entry name" value="NOV_C"/>
    <property type="match status" value="1"/>
</dbReference>
<evidence type="ECO:0000259" key="1">
    <source>
        <dbReference type="Pfam" id="PF13020"/>
    </source>
</evidence>
<dbReference type="AlphaFoldDB" id="A0ABD6R559"/>
<dbReference type="InterPro" id="IPR024975">
    <property type="entry name" value="NOV_C"/>
</dbReference>
<evidence type="ECO:0000313" key="2">
    <source>
        <dbReference type="EMBL" id="OPD49313.1"/>
    </source>
</evidence>
<evidence type="ECO:0000313" key="3">
    <source>
        <dbReference type="Proteomes" id="UP000190187"/>
    </source>
</evidence>
<accession>A0ABD6R559</accession>
<comment type="caution">
    <text evidence="2">The sequence shown here is derived from an EMBL/GenBank/DDBJ whole genome shotgun (WGS) entry which is preliminary data.</text>
</comment>
<protein>
    <recommendedName>
        <fullName evidence="1">Protein NO VEIN C-terminal domain-containing protein</fullName>
    </recommendedName>
</protein>
<sequence length="284" mass="32903">MEFSVGILYSTQTFLGFINKTTIKATEFSSLFKRFETTSSQLVLEVADGCNWITLDLEGNIRLSEQGKEILIQNNMRDALRVQLKYLIEEFKPSWSYLILKGRKEALQYFPVNVKQCFKEAELINSIDPDVIKWWDILASIARGKQQDTQLEVGRIGEKLSLEYERNRIGKNPVWQSVESNLSGFDILSCLSSIDMTPLKIEVKTTAISSELFTFYVTRNEWNVAELSQHYYFHLWILGNEPELFIIDKVDLVDHIPLNQGCGYWENVKVILDIKTLKIINKKE</sequence>
<dbReference type="RefSeq" id="WP_078994244.1">
    <property type="nucleotide sequence ID" value="NZ_MSTN01000008.1"/>
</dbReference>
<reference evidence="2 3" key="1">
    <citation type="submission" date="2017-01" db="EMBL/GenBank/DDBJ databases">
        <title>Draft Genome Sequence of Bacillus thuringiensis DNG9.</title>
        <authorList>
            <person name="Rosana A.R."/>
            <person name="Daas M.S."/>
            <person name="Acedo J.Z."/>
            <person name="Case R.J."/>
            <person name="Vederas J.C."/>
            <person name="Nateche F."/>
            <person name="Kebbouche-Gana S."/>
        </authorList>
    </citation>
    <scope>NUCLEOTIDE SEQUENCE [LARGE SCALE GENOMIC DNA]</scope>
    <source>
        <strain evidence="2 3">DNG9</strain>
    </source>
</reference>
<dbReference type="EMBL" id="MSTN01000008">
    <property type="protein sequence ID" value="OPD49313.1"/>
    <property type="molecule type" value="Genomic_DNA"/>
</dbReference>
<proteinExistence type="predicted"/>
<feature type="domain" description="Protein NO VEIN C-terminal" evidence="1">
    <location>
        <begin position="157"/>
        <end position="247"/>
    </location>
</feature>